<evidence type="ECO:0008006" key="3">
    <source>
        <dbReference type="Google" id="ProtNLM"/>
    </source>
</evidence>
<reference evidence="1 2" key="1">
    <citation type="submission" date="2024-03" db="EMBL/GenBank/DDBJ databases">
        <authorList>
            <person name="Martinez-Hernandez J."/>
        </authorList>
    </citation>
    <scope>NUCLEOTIDE SEQUENCE [LARGE SCALE GENOMIC DNA]</scope>
</reference>
<dbReference type="AlphaFoldDB" id="A0AAV1VUN5"/>
<gene>
    <name evidence="1" type="ORF">LLUT_LOCUS1753</name>
</gene>
<dbReference type="EMBL" id="CAXHTB010000001">
    <property type="protein sequence ID" value="CAL0300693.1"/>
    <property type="molecule type" value="Genomic_DNA"/>
</dbReference>
<dbReference type="Proteomes" id="UP001497480">
    <property type="component" value="Unassembled WGS sequence"/>
</dbReference>
<comment type="caution">
    <text evidence="1">The sequence shown here is derived from an EMBL/GenBank/DDBJ whole genome shotgun (WGS) entry which is preliminary data.</text>
</comment>
<evidence type="ECO:0000313" key="1">
    <source>
        <dbReference type="EMBL" id="CAL0300693.1"/>
    </source>
</evidence>
<dbReference type="PANTHER" id="PTHR34576">
    <property type="entry name" value="MEMBRANE-ASSOCIATED KINASE REGULATOR 6-RELATED"/>
    <property type="match status" value="1"/>
</dbReference>
<dbReference type="PANTHER" id="PTHR34576:SF2">
    <property type="entry name" value="MEMBRANE-ASSOCIATED KINASE REGULATOR 6-RELATED"/>
    <property type="match status" value="1"/>
</dbReference>
<dbReference type="InterPro" id="IPR044699">
    <property type="entry name" value="MAKR6"/>
</dbReference>
<organism evidence="1 2">
    <name type="scientific">Lupinus luteus</name>
    <name type="common">European yellow lupine</name>
    <dbReference type="NCBI Taxonomy" id="3873"/>
    <lineage>
        <taxon>Eukaryota</taxon>
        <taxon>Viridiplantae</taxon>
        <taxon>Streptophyta</taxon>
        <taxon>Embryophyta</taxon>
        <taxon>Tracheophyta</taxon>
        <taxon>Spermatophyta</taxon>
        <taxon>Magnoliopsida</taxon>
        <taxon>eudicotyledons</taxon>
        <taxon>Gunneridae</taxon>
        <taxon>Pentapetalae</taxon>
        <taxon>rosids</taxon>
        <taxon>fabids</taxon>
        <taxon>Fabales</taxon>
        <taxon>Fabaceae</taxon>
        <taxon>Papilionoideae</taxon>
        <taxon>50 kb inversion clade</taxon>
        <taxon>genistoids sensu lato</taxon>
        <taxon>core genistoids</taxon>
        <taxon>Genisteae</taxon>
        <taxon>Lupinus</taxon>
    </lineage>
</organism>
<name>A0AAV1VUN5_LUPLU</name>
<protein>
    <recommendedName>
        <fullName evidence="3">Membrane-associated kinase regulator 6</fullName>
    </recommendedName>
</protein>
<sequence>METTQPLSIESFSYSWLENLNSSLEGLDGFLRTSLDASDESPFIEMDPRMPPSKRFFKNSQISKFDFPISHSPLTLVDAGELFSNGYLMPFFDESLKMEVNEALHSNSNLPSSLHAPKTVVPTSHSCCFSLKRCRAVSRRVFQKYLDYLRNLCRNLGGHKAGSNSKTVGKRAKANMGYYSETNPRISVPYSDDDWRRSCNSESSIHEAVLHCKRSIGPIQLLDDWTP</sequence>
<accession>A0AAV1VUN5</accession>
<proteinExistence type="predicted"/>
<evidence type="ECO:0000313" key="2">
    <source>
        <dbReference type="Proteomes" id="UP001497480"/>
    </source>
</evidence>
<keyword evidence="2" id="KW-1185">Reference proteome</keyword>